<feature type="transmembrane region" description="Helical" evidence="8">
    <location>
        <begin position="305"/>
        <end position="325"/>
    </location>
</feature>
<evidence type="ECO:0000256" key="6">
    <source>
        <dbReference type="ARBA" id="ARBA00022989"/>
    </source>
</evidence>
<dbReference type="Proteomes" id="UP001501138">
    <property type="component" value="Unassembled WGS sequence"/>
</dbReference>
<proteinExistence type="inferred from homology"/>
<keyword evidence="4" id="KW-1003">Cell membrane</keyword>
<dbReference type="EMBL" id="BAAAPM010000003">
    <property type="protein sequence ID" value="GAA1724526.1"/>
    <property type="molecule type" value="Genomic_DNA"/>
</dbReference>
<evidence type="ECO:0000313" key="9">
    <source>
        <dbReference type="EMBL" id="GAA1724526.1"/>
    </source>
</evidence>
<keyword evidence="7 8" id="KW-0472">Membrane</keyword>
<evidence type="ECO:0000256" key="7">
    <source>
        <dbReference type="ARBA" id="ARBA00023136"/>
    </source>
</evidence>
<evidence type="ECO:0000313" key="10">
    <source>
        <dbReference type="Proteomes" id="UP001501138"/>
    </source>
</evidence>
<dbReference type="Pfam" id="PF01544">
    <property type="entry name" value="CorA"/>
    <property type="match status" value="1"/>
</dbReference>
<keyword evidence="6 8" id="KW-1133">Transmembrane helix</keyword>
<protein>
    <recommendedName>
        <fullName evidence="11">Magnesium transporter</fullName>
    </recommendedName>
</protein>
<evidence type="ECO:0008006" key="11">
    <source>
        <dbReference type="Google" id="ProtNLM"/>
    </source>
</evidence>
<evidence type="ECO:0000256" key="3">
    <source>
        <dbReference type="ARBA" id="ARBA00022448"/>
    </source>
</evidence>
<gene>
    <name evidence="9" type="ORF">GCM10009809_20360</name>
</gene>
<dbReference type="PANTHER" id="PTHR46494:SF1">
    <property type="entry name" value="CORA FAMILY METAL ION TRANSPORTER (EUROFUNG)"/>
    <property type="match status" value="1"/>
</dbReference>
<dbReference type="PANTHER" id="PTHR46494">
    <property type="entry name" value="CORA FAMILY METAL ION TRANSPORTER (EUROFUNG)"/>
    <property type="match status" value="1"/>
</dbReference>
<reference evidence="10" key="1">
    <citation type="journal article" date="2019" name="Int. J. Syst. Evol. Microbiol.">
        <title>The Global Catalogue of Microorganisms (GCM) 10K type strain sequencing project: providing services to taxonomists for standard genome sequencing and annotation.</title>
        <authorList>
            <consortium name="The Broad Institute Genomics Platform"/>
            <consortium name="The Broad Institute Genome Sequencing Center for Infectious Disease"/>
            <person name="Wu L."/>
            <person name="Ma J."/>
        </authorList>
    </citation>
    <scope>NUCLEOTIDE SEQUENCE [LARGE SCALE GENOMIC DNA]</scope>
    <source>
        <strain evidence="10">JCM 15589</strain>
    </source>
</reference>
<evidence type="ECO:0000256" key="5">
    <source>
        <dbReference type="ARBA" id="ARBA00022692"/>
    </source>
</evidence>
<dbReference type="SUPFAM" id="SSF143865">
    <property type="entry name" value="CorA soluble domain-like"/>
    <property type="match status" value="1"/>
</dbReference>
<comment type="caution">
    <text evidence="9">The sequence shown here is derived from an EMBL/GenBank/DDBJ whole genome shotgun (WGS) entry which is preliminary data.</text>
</comment>
<dbReference type="InterPro" id="IPR002523">
    <property type="entry name" value="MgTranspt_CorA/ZnTranspt_ZntB"/>
</dbReference>
<name>A0ABP4VI42_9MICO</name>
<comment type="subcellular location">
    <subcellularLocation>
        <location evidence="1">Cell membrane</location>
        <topology evidence="1">Multi-pass membrane protein</topology>
    </subcellularLocation>
</comment>
<evidence type="ECO:0000256" key="2">
    <source>
        <dbReference type="ARBA" id="ARBA00009765"/>
    </source>
</evidence>
<organism evidence="9 10">
    <name type="scientific">Isoptericola hypogeus</name>
    <dbReference type="NCBI Taxonomy" id="300179"/>
    <lineage>
        <taxon>Bacteria</taxon>
        <taxon>Bacillati</taxon>
        <taxon>Actinomycetota</taxon>
        <taxon>Actinomycetes</taxon>
        <taxon>Micrococcales</taxon>
        <taxon>Promicromonosporaceae</taxon>
        <taxon>Isoptericola</taxon>
    </lineage>
</organism>
<comment type="similarity">
    <text evidence="2">Belongs to the CorA metal ion transporter (MIT) (TC 1.A.35) family.</text>
</comment>
<evidence type="ECO:0000256" key="1">
    <source>
        <dbReference type="ARBA" id="ARBA00004651"/>
    </source>
</evidence>
<dbReference type="RefSeq" id="WP_344248198.1">
    <property type="nucleotide sequence ID" value="NZ_BAAAPM010000003.1"/>
</dbReference>
<evidence type="ECO:0000256" key="4">
    <source>
        <dbReference type="ARBA" id="ARBA00022475"/>
    </source>
</evidence>
<dbReference type="SUPFAM" id="SSF144083">
    <property type="entry name" value="Magnesium transport protein CorA, transmembrane region"/>
    <property type="match status" value="1"/>
</dbReference>
<dbReference type="Gene3D" id="1.20.58.340">
    <property type="entry name" value="Magnesium transport protein CorA, transmembrane region"/>
    <property type="match status" value="2"/>
</dbReference>
<keyword evidence="3" id="KW-0813">Transport</keyword>
<accession>A0ABP4VI42</accession>
<sequence length="331" mass="36383">MTHAEEDGAAAGVKALFVGTHGPAADVEDDAHRTRWEHVADREGFFAAVADVAPAVHERLAGAGERDVGHDRTYRPVAAVRWVDDDRVLVLTPTVWFTEDDRQVHTGELGLLVGPDAVLTFEEGGAGVHDAALERLAGPGAKVPGPRRVTLAVILSLVGVASRVEVALGDAVADTERLVFDRRVRDPVEQVYGLKREITEARRALLPVSAELPELVEPGDERHGLVDRRALERLVATVERIDRHLDAHDDLLSDMLQVHLAQVSVRQNEDMRKISAWAAILVYPTVVAGVYGMNFTHMPELHWLLGYPFALVLMAVGCVVLYRVFRRVGWL</sequence>
<keyword evidence="5 8" id="KW-0812">Transmembrane</keyword>
<evidence type="ECO:0000256" key="8">
    <source>
        <dbReference type="SAM" id="Phobius"/>
    </source>
</evidence>
<feature type="transmembrane region" description="Helical" evidence="8">
    <location>
        <begin position="274"/>
        <end position="293"/>
    </location>
</feature>
<dbReference type="InterPro" id="IPR045863">
    <property type="entry name" value="CorA_TM1_TM2"/>
</dbReference>
<keyword evidence="10" id="KW-1185">Reference proteome</keyword>
<dbReference type="InterPro" id="IPR045861">
    <property type="entry name" value="CorA_cytoplasmic_dom"/>
</dbReference>